<dbReference type="GO" id="GO:0030134">
    <property type="term" value="C:COPII-coated ER to Golgi transport vesicle"/>
    <property type="evidence" value="ECO:0007669"/>
    <property type="project" value="TreeGrafter"/>
</dbReference>
<comment type="subcellular location">
    <subcellularLocation>
        <location evidence="1">Membrane</location>
    </subcellularLocation>
</comment>
<evidence type="ECO:0000256" key="3">
    <source>
        <dbReference type="ARBA" id="ARBA00022692"/>
    </source>
</evidence>
<evidence type="ECO:0008006" key="11">
    <source>
        <dbReference type="Google" id="ProtNLM"/>
    </source>
</evidence>
<dbReference type="PANTHER" id="PTHR15858:SF0">
    <property type="entry name" value="IMMEDIATE EARLY RESPONSE 3-INTERACTING PROTEIN 1"/>
    <property type="match status" value="1"/>
</dbReference>
<proteinExistence type="inferred from homology"/>
<reference evidence="9 10" key="1">
    <citation type="submission" date="2021-12" db="EMBL/GenBank/DDBJ databases">
        <title>High titer production of polyol ester of fatty acids by Rhodotorula paludigena BS15 towards product separation-free biomass refinery.</title>
        <authorList>
            <person name="Mano J."/>
            <person name="Ono H."/>
            <person name="Tanaka T."/>
            <person name="Naito K."/>
            <person name="Sushida H."/>
            <person name="Ike M."/>
            <person name="Tokuyasu K."/>
            <person name="Kitaoka M."/>
        </authorList>
    </citation>
    <scope>NUCLEOTIDE SEQUENCE [LARGE SCALE GENOMIC DNA]</scope>
    <source>
        <strain evidence="9 10">BS15</strain>
    </source>
</reference>
<dbReference type="AlphaFoldDB" id="A0AAV5GEE2"/>
<evidence type="ECO:0000313" key="10">
    <source>
        <dbReference type="Proteomes" id="UP001342314"/>
    </source>
</evidence>
<dbReference type="Pfam" id="PF08571">
    <property type="entry name" value="Yos1"/>
    <property type="match status" value="1"/>
</dbReference>
<evidence type="ECO:0000256" key="2">
    <source>
        <dbReference type="ARBA" id="ARBA00022448"/>
    </source>
</evidence>
<evidence type="ECO:0000256" key="5">
    <source>
        <dbReference type="ARBA" id="ARBA00022989"/>
    </source>
</evidence>
<dbReference type="GO" id="GO:0006888">
    <property type="term" value="P:endoplasmic reticulum to Golgi vesicle-mediated transport"/>
    <property type="evidence" value="ECO:0007669"/>
    <property type="project" value="TreeGrafter"/>
</dbReference>
<dbReference type="EMBL" id="BQKY01000002">
    <property type="protein sequence ID" value="GJN88005.1"/>
    <property type="molecule type" value="Genomic_DNA"/>
</dbReference>
<protein>
    <recommendedName>
        <fullName evidence="11">Yos1-like protein</fullName>
    </recommendedName>
</protein>
<keyword evidence="6 8" id="KW-0472">Membrane</keyword>
<dbReference type="GO" id="GO:0000139">
    <property type="term" value="C:Golgi membrane"/>
    <property type="evidence" value="ECO:0007669"/>
    <property type="project" value="TreeGrafter"/>
</dbReference>
<keyword evidence="2" id="KW-0813">Transport</keyword>
<evidence type="ECO:0000256" key="7">
    <source>
        <dbReference type="ARBA" id="ARBA00024203"/>
    </source>
</evidence>
<dbReference type="Proteomes" id="UP001342314">
    <property type="component" value="Unassembled WGS sequence"/>
</dbReference>
<keyword evidence="4" id="KW-0653">Protein transport</keyword>
<dbReference type="PANTHER" id="PTHR15858">
    <property type="entry name" value="IMMEDIATE EARLY RESPONSE 3-INTERACTING PROTEIN 1"/>
    <property type="match status" value="1"/>
</dbReference>
<comment type="caution">
    <text evidence="9">The sequence shown here is derived from an EMBL/GenBank/DDBJ whole genome shotgun (WGS) entry which is preliminary data.</text>
</comment>
<sequence>MAGFFGLGSVAYFVLFMINAVAVLNKERFLAPLGLTTSHFHQQQQQQSFNQGGGYNQGFDNYGMPQGSMGPPGGGDVSIKMRAVQLVDAVRTLMRIPLIPINIVVIIYELLFG</sequence>
<name>A0AAV5GEE2_9BASI</name>
<keyword evidence="3 8" id="KW-0812">Transmembrane</keyword>
<evidence type="ECO:0000256" key="8">
    <source>
        <dbReference type="SAM" id="Phobius"/>
    </source>
</evidence>
<evidence type="ECO:0000256" key="4">
    <source>
        <dbReference type="ARBA" id="ARBA00022927"/>
    </source>
</evidence>
<dbReference type="GO" id="GO:0005789">
    <property type="term" value="C:endoplasmic reticulum membrane"/>
    <property type="evidence" value="ECO:0007669"/>
    <property type="project" value="TreeGrafter"/>
</dbReference>
<keyword evidence="5 8" id="KW-1133">Transmembrane helix</keyword>
<evidence type="ECO:0000256" key="1">
    <source>
        <dbReference type="ARBA" id="ARBA00004370"/>
    </source>
</evidence>
<gene>
    <name evidence="9" type="ORF">Rhopal_000960-T1</name>
</gene>
<comment type="similarity">
    <text evidence="7">Belongs to the YOS1 family.</text>
</comment>
<dbReference type="GO" id="GO:0015031">
    <property type="term" value="P:protein transport"/>
    <property type="evidence" value="ECO:0007669"/>
    <property type="project" value="UniProtKB-KW"/>
</dbReference>
<feature type="transmembrane region" description="Helical" evidence="8">
    <location>
        <begin position="6"/>
        <end position="24"/>
    </location>
</feature>
<keyword evidence="10" id="KW-1185">Reference proteome</keyword>
<evidence type="ECO:0000313" key="9">
    <source>
        <dbReference type="EMBL" id="GJN88005.1"/>
    </source>
</evidence>
<dbReference type="InterPro" id="IPR013880">
    <property type="entry name" value="Yos1"/>
</dbReference>
<organism evidence="9 10">
    <name type="scientific">Rhodotorula paludigena</name>
    <dbReference type="NCBI Taxonomy" id="86838"/>
    <lineage>
        <taxon>Eukaryota</taxon>
        <taxon>Fungi</taxon>
        <taxon>Dikarya</taxon>
        <taxon>Basidiomycota</taxon>
        <taxon>Pucciniomycotina</taxon>
        <taxon>Microbotryomycetes</taxon>
        <taxon>Sporidiobolales</taxon>
        <taxon>Sporidiobolaceae</taxon>
        <taxon>Rhodotorula</taxon>
    </lineage>
</organism>
<evidence type="ECO:0000256" key="6">
    <source>
        <dbReference type="ARBA" id="ARBA00023136"/>
    </source>
</evidence>
<feature type="transmembrane region" description="Helical" evidence="8">
    <location>
        <begin position="92"/>
        <end position="111"/>
    </location>
</feature>
<accession>A0AAV5GEE2</accession>